<dbReference type="EMBL" id="QGNW01002556">
    <property type="protein sequence ID" value="RVW18043.1"/>
    <property type="molecule type" value="Genomic_DNA"/>
</dbReference>
<evidence type="ECO:0000313" key="9">
    <source>
        <dbReference type="Proteomes" id="UP000288805"/>
    </source>
</evidence>
<keyword evidence="5" id="KW-0677">Repeat</keyword>
<evidence type="ECO:0000256" key="7">
    <source>
        <dbReference type="ARBA" id="ARBA00023136"/>
    </source>
</evidence>
<proteinExistence type="inferred from homology"/>
<comment type="caution">
    <text evidence="8">The sequence shown here is derived from an EMBL/GenBank/DDBJ whole genome shotgun (WGS) entry which is preliminary data.</text>
</comment>
<dbReference type="PANTHER" id="PTHR45618">
    <property type="entry name" value="MITOCHONDRIAL DICARBOXYLATE CARRIER-RELATED"/>
    <property type="match status" value="1"/>
</dbReference>
<dbReference type="InterPro" id="IPR023395">
    <property type="entry name" value="MCP_dom_sf"/>
</dbReference>
<dbReference type="GO" id="GO:0016020">
    <property type="term" value="C:membrane"/>
    <property type="evidence" value="ECO:0007669"/>
    <property type="project" value="UniProtKB-SubCell"/>
</dbReference>
<dbReference type="InterPro" id="IPR050391">
    <property type="entry name" value="Mito_Metabolite_Transporter"/>
</dbReference>
<name>A0A438C460_VITVI</name>
<gene>
    <name evidence="8" type="primary">DTC_17</name>
    <name evidence="8" type="ORF">CK203_117134</name>
</gene>
<evidence type="ECO:0000256" key="6">
    <source>
        <dbReference type="ARBA" id="ARBA00022989"/>
    </source>
</evidence>
<dbReference type="AlphaFoldDB" id="A0A438C460"/>
<evidence type="ECO:0000256" key="4">
    <source>
        <dbReference type="ARBA" id="ARBA00022692"/>
    </source>
</evidence>
<reference evidence="8 9" key="1">
    <citation type="journal article" date="2018" name="PLoS Genet.">
        <title>Population sequencing reveals clonal diversity and ancestral inbreeding in the grapevine cultivar Chardonnay.</title>
        <authorList>
            <person name="Roach M.J."/>
            <person name="Johnson D.L."/>
            <person name="Bohlmann J."/>
            <person name="van Vuuren H.J."/>
            <person name="Jones S.J."/>
            <person name="Pretorius I.S."/>
            <person name="Schmidt S.A."/>
            <person name="Borneman A.R."/>
        </authorList>
    </citation>
    <scope>NUCLEOTIDE SEQUENCE [LARGE SCALE GENOMIC DNA]</scope>
    <source>
        <strain evidence="9">cv. Chardonnay</strain>
        <tissue evidence="8">Leaf</tissue>
    </source>
</reference>
<sequence>MKHCNTLGCHGNAMEVVFLDKLDPGMQIIVLTNKVVAANDGKPLPLYEKALCGVIAGAIGATVGSPPDSSLIPLWEGIGLTTVQAMTLNMEMLASYDQSVEFFKDFHGLGETSTAMGPNVVSGFFASAFSLPFDYVKTQIQKMQPDASGKYPYTNFWIMP</sequence>
<evidence type="ECO:0000313" key="8">
    <source>
        <dbReference type="EMBL" id="RVW18043.1"/>
    </source>
</evidence>
<keyword evidence="3" id="KW-0813">Transport</keyword>
<organism evidence="8 9">
    <name type="scientific">Vitis vinifera</name>
    <name type="common">Grape</name>
    <dbReference type="NCBI Taxonomy" id="29760"/>
    <lineage>
        <taxon>Eukaryota</taxon>
        <taxon>Viridiplantae</taxon>
        <taxon>Streptophyta</taxon>
        <taxon>Embryophyta</taxon>
        <taxon>Tracheophyta</taxon>
        <taxon>Spermatophyta</taxon>
        <taxon>Magnoliopsida</taxon>
        <taxon>eudicotyledons</taxon>
        <taxon>Gunneridae</taxon>
        <taxon>Pentapetalae</taxon>
        <taxon>rosids</taxon>
        <taxon>Vitales</taxon>
        <taxon>Vitaceae</taxon>
        <taxon>Viteae</taxon>
        <taxon>Vitis</taxon>
    </lineage>
</organism>
<evidence type="ECO:0000256" key="1">
    <source>
        <dbReference type="ARBA" id="ARBA00004370"/>
    </source>
</evidence>
<dbReference type="SUPFAM" id="SSF103506">
    <property type="entry name" value="Mitochondrial carrier"/>
    <property type="match status" value="1"/>
</dbReference>
<comment type="subcellular location">
    <subcellularLocation>
        <location evidence="1">Membrane</location>
    </subcellularLocation>
</comment>
<evidence type="ECO:0000256" key="2">
    <source>
        <dbReference type="ARBA" id="ARBA00006375"/>
    </source>
</evidence>
<keyword evidence="7" id="KW-0472">Membrane</keyword>
<keyword evidence="6" id="KW-1133">Transmembrane helix</keyword>
<protein>
    <submittedName>
        <fullName evidence="8">Mitochondrial dicarboxylate/tricarboxylate transporter DTC</fullName>
    </submittedName>
</protein>
<evidence type="ECO:0000256" key="5">
    <source>
        <dbReference type="ARBA" id="ARBA00022737"/>
    </source>
</evidence>
<dbReference type="Proteomes" id="UP000288805">
    <property type="component" value="Unassembled WGS sequence"/>
</dbReference>
<evidence type="ECO:0000256" key="3">
    <source>
        <dbReference type="ARBA" id="ARBA00022448"/>
    </source>
</evidence>
<keyword evidence="4" id="KW-0812">Transmembrane</keyword>
<comment type="similarity">
    <text evidence="2">Belongs to the mitochondrial carrier (TC 2.A.29) family.</text>
</comment>
<dbReference type="Gene3D" id="1.50.40.10">
    <property type="entry name" value="Mitochondrial carrier domain"/>
    <property type="match status" value="1"/>
</dbReference>
<accession>A0A438C460</accession>